<dbReference type="SUPFAM" id="SSF90229">
    <property type="entry name" value="CCCH zinc finger"/>
    <property type="match status" value="2"/>
</dbReference>
<name>A0ABS2XJV9_POLSP</name>
<evidence type="ECO:0000256" key="4">
    <source>
        <dbReference type="ARBA" id="ARBA00022833"/>
    </source>
</evidence>
<dbReference type="SMART" id="SM00356">
    <property type="entry name" value="ZnF_C3H1"/>
    <property type="match status" value="2"/>
</dbReference>
<dbReference type="Gene3D" id="4.10.1000.10">
    <property type="entry name" value="Zinc finger, CCCH-type"/>
    <property type="match status" value="2"/>
</dbReference>
<evidence type="ECO:0000256" key="5">
    <source>
        <dbReference type="PROSITE-ProRule" id="PRU00723"/>
    </source>
</evidence>
<dbReference type="InterPro" id="IPR036855">
    <property type="entry name" value="Znf_CCCH_sf"/>
</dbReference>
<dbReference type="InterPro" id="IPR000571">
    <property type="entry name" value="Znf_CCCH"/>
</dbReference>
<organism evidence="9 10">
    <name type="scientific">Polyodon spathula</name>
    <name type="common">North American paddlefish</name>
    <name type="synonym">Squalus spathula</name>
    <dbReference type="NCBI Taxonomy" id="7913"/>
    <lineage>
        <taxon>Eukaryota</taxon>
        <taxon>Metazoa</taxon>
        <taxon>Chordata</taxon>
        <taxon>Craniata</taxon>
        <taxon>Vertebrata</taxon>
        <taxon>Euteleostomi</taxon>
        <taxon>Actinopterygii</taxon>
        <taxon>Chondrostei</taxon>
        <taxon>Acipenseriformes</taxon>
        <taxon>Polyodontidae</taxon>
        <taxon>Polyodon</taxon>
    </lineage>
</organism>
<feature type="region of interest" description="Disordered" evidence="7">
    <location>
        <begin position="85"/>
        <end position="104"/>
    </location>
</feature>
<dbReference type="PANTHER" id="PTHR12547">
    <property type="entry name" value="CCCH ZINC FINGER/TIS11-RELATED"/>
    <property type="match status" value="1"/>
</dbReference>
<keyword evidence="6" id="KW-0539">Nucleus</keyword>
<dbReference type="PANTHER" id="PTHR12547:SF130">
    <property type="entry name" value="MRNA DECAY ACTIVATOR PROTEIN ZFP36"/>
    <property type="match status" value="1"/>
</dbReference>
<keyword evidence="10" id="KW-1185">Reference proteome</keyword>
<comment type="function">
    <text evidence="6">Zinc-finger RNA-binding protein that destabilizes several cytoplasmic AU-rich element (ARE)-containing mRNA transcripts by promoting their poly(A) tail removal or deadenylation, and hence provide a mechanism for attenuating protein synthesis. Acts as a 3'-untranslated region (UTR) ARE mRNA-binding adapter protein to communicate signaling events to the mRNA decay machinery. Functions by recruiting the CCR4-NOT deadenylase complex and probably other components of the cytoplasmic RNA decay machinery to the bound ARE-containing mRNAs, and hence promotes ARE-mediated mRNA deadenylation and decay processes. Binds to 3'-UTR ARE of numerous mRNAs.</text>
</comment>
<keyword evidence="2 6" id="KW-0677">Repeat</keyword>
<feature type="compositionally biased region" description="Polar residues" evidence="7">
    <location>
        <begin position="272"/>
        <end position="283"/>
    </location>
</feature>
<gene>
    <name evidence="9" type="primary">Zfp36l2a_2</name>
    <name evidence="9" type="ORF">GTO93_0012168</name>
</gene>
<evidence type="ECO:0000256" key="7">
    <source>
        <dbReference type="SAM" id="MobiDB-lite"/>
    </source>
</evidence>
<feature type="zinc finger region" description="C3H1-type" evidence="5">
    <location>
        <begin position="145"/>
        <end position="173"/>
    </location>
</feature>
<comment type="subcellular location">
    <subcellularLocation>
        <location evidence="6">Nucleus</location>
    </subcellularLocation>
    <subcellularLocation>
        <location evidence="6">Cytoplasm</location>
    </subcellularLocation>
</comment>
<keyword evidence="3 5" id="KW-0863">Zinc-finger</keyword>
<feature type="compositionally biased region" description="Low complexity" evidence="7">
    <location>
        <begin position="89"/>
        <end position="104"/>
    </location>
</feature>
<evidence type="ECO:0000256" key="1">
    <source>
        <dbReference type="ARBA" id="ARBA00022723"/>
    </source>
</evidence>
<evidence type="ECO:0000313" key="9">
    <source>
        <dbReference type="EMBL" id="MBN3274281.1"/>
    </source>
</evidence>
<dbReference type="EMBL" id="JAAWVQ010038347">
    <property type="protein sequence ID" value="MBN3274281.1"/>
    <property type="molecule type" value="Genomic_DNA"/>
</dbReference>
<dbReference type="InterPro" id="IPR045877">
    <property type="entry name" value="ZFP36-like"/>
</dbReference>
<reference evidence="9" key="1">
    <citation type="journal article" date="2021" name="Cell">
        <title>Tracing the genetic footprints of vertebrate landing in non-teleost ray-finned fishes.</title>
        <authorList>
            <person name="Bi X."/>
            <person name="Wang K."/>
            <person name="Yang L."/>
            <person name="Pan H."/>
            <person name="Jiang H."/>
            <person name="Wei Q."/>
            <person name="Fang M."/>
            <person name="Yu H."/>
            <person name="Zhu C."/>
            <person name="Cai Y."/>
            <person name="He Y."/>
            <person name="Gan X."/>
            <person name="Zeng H."/>
            <person name="Yu D."/>
            <person name="Zhu Y."/>
            <person name="Jiang H."/>
            <person name="Qiu Q."/>
            <person name="Yang H."/>
            <person name="Zhang Y.E."/>
            <person name="Wang W."/>
            <person name="Zhu M."/>
            <person name="He S."/>
            <person name="Zhang G."/>
        </authorList>
    </citation>
    <scope>NUCLEOTIDE SEQUENCE</scope>
    <source>
        <strain evidence="9">Pddl_001</strain>
    </source>
</reference>
<dbReference type="PROSITE" id="PS50103">
    <property type="entry name" value="ZF_C3H1"/>
    <property type="match status" value="2"/>
</dbReference>
<feature type="zinc finger region" description="C3H1-type" evidence="5">
    <location>
        <begin position="107"/>
        <end position="135"/>
    </location>
</feature>
<accession>A0ABS2XJV9</accession>
<feature type="compositionally biased region" description="Low complexity" evidence="7">
    <location>
        <begin position="291"/>
        <end position="322"/>
    </location>
</feature>
<dbReference type="Pfam" id="PF00642">
    <property type="entry name" value="zf-CCCH"/>
    <property type="match status" value="2"/>
</dbReference>
<evidence type="ECO:0000256" key="3">
    <source>
        <dbReference type="ARBA" id="ARBA00022771"/>
    </source>
</evidence>
<keyword evidence="6" id="KW-0963">Cytoplasm</keyword>
<feature type="non-terminal residue" evidence="9">
    <location>
        <position position="350"/>
    </location>
</feature>
<evidence type="ECO:0000256" key="6">
    <source>
        <dbReference type="RuleBase" id="RU369014"/>
    </source>
</evidence>
<keyword evidence="4 5" id="KW-0862">Zinc</keyword>
<keyword evidence="1 5" id="KW-0479">Metal-binding</keyword>
<evidence type="ECO:0000313" key="10">
    <source>
        <dbReference type="Proteomes" id="UP001166093"/>
    </source>
</evidence>
<feature type="domain" description="C3H1-type" evidence="8">
    <location>
        <begin position="107"/>
        <end position="135"/>
    </location>
</feature>
<feature type="region of interest" description="Disordered" evidence="7">
    <location>
        <begin position="272"/>
        <end position="324"/>
    </location>
</feature>
<protein>
    <recommendedName>
        <fullName evidence="6">mRNA decay activator protein ZFP36</fullName>
    </recommendedName>
    <alternativeName>
        <fullName evidence="6">Zinc finger protein 36</fullName>
    </alternativeName>
</protein>
<feature type="non-terminal residue" evidence="9">
    <location>
        <position position="1"/>
    </location>
</feature>
<dbReference type="Proteomes" id="UP001166093">
    <property type="component" value="Unassembled WGS sequence"/>
</dbReference>
<proteinExistence type="predicted"/>
<sequence>MPVGFKNSQPVSPLSQGGIAFNTGSAGLISDVGLCLQSSKWSRSTEQPPPPGFSKVPFWVDRPISMIESDSFSLGWAASDSSLTKQEVAPGPTDAAAAASTTPSSSRYKTEMCRTFEESGNCKYGAKCQFAHGYNEIRGLNRHPKYKTEFCRTFHTVGFCPYGIRCHFVHNAEEELQARPQQQPAPRNRKPPLLRQSMSFAGFPSAPHLKETPFSRVPATPPPPSTCIPELLSPVFPKTDSLPIFTEAGLEPGPQFLLSSDSSRSFAKGATTFPSFSSGSRSPVQRPPPSLALRSRSLSSNSLSDHEGGYSSSASSLSGSESPVFEASGRRLPIFSQLSVPDDDCASFFC</sequence>
<feature type="domain" description="C3H1-type" evidence="8">
    <location>
        <begin position="145"/>
        <end position="173"/>
    </location>
</feature>
<keyword evidence="6" id="KW-0687">Ribonucleoprotein</keyword>
<evidence type="ECO:0000256" key="2">
    <source>
        <dbReference type="ARBA" id="ARBA00022737"/>
    </source>
</evidence>
<comment type="subunit">
    <text evidence="6">Associates with the cytoplasmic CCR4-NOT deadenylase complex to trigger ARE-containing mRNA deadenylation and decay processes.</text>
</comment>
<evidence type="ECO:0000259" key="8">
    <source>
        <dbReference type="PROSITE" id="PS50103"/>
    </source>
</evidence>
<comment type="caution">
    <text evidence="9">The sequence shown here is derived from an EMBL/GenBank/DDBJ whole genome shotgun (WGS) entry which is preliminary data.</text>
</comment>